<accession>A0ABS6X6Y6</accession>
<proteinExistence type="predicted"/>
<name>A0ABS6X6Y6_9BACT</name>
<comment type="caution">
    <text evidence="2">The sequence shown here is derived from an EMBL/GenBank/DDBJ whole genome shotgun (WGS) entry which is preliminary data.</text>
</comment>
<keyword evidence="1" id="KW-1133">Transmembrane helix</keyword>
<evidence type="ECO:0000313" key="2">
    <source>
        <dbReference type="EMBL" id="MBW3363647.1"/>
    </source>
</evidence>
<reference evidence="2 3" key="1">
    <citation type="submission" date="2021-07" db="EMBL/GenBank/DDBJ databases">
        <authorList>
            <person name="Kim M.K."/>
        </authorList>
    </citation>
    <scope>NUCLEOTIDE SEQUENCE [LARGE SCALE GENOMIC DNA]</scope>
    <source>
        <strain evidence="2 3">HLY7-15</strain>
    </source>
</reference>
<keyword evidence="1" id="KW-0472">Membrane</keyword>
<organism evidence="2 3">
    <name type="scientific">Pontibacter populi</name>
    <dbReference type="NCBI Taxonomy" id="890055"/>
    <lineage>
        <taxon>Bacteria</taxon>
        <taxon>Pseudomonadati</taxon>
        <taxon>Bacteroidota</taxon>
        <taxon>Cytophagia</taxon>
        <taxon>Cytophagales</taxon>
        <taxon>Hymenobacteraceae</taxon>
        <taxon>Pontibacter</taxon>
    </lineage>
</organism>
<evidence type="ECO:0000256" key="1">
    <source>
        <dbReference type="SAM" id="Phobius"/>
    </source>
</evidence>
<keyword evidence="1" id="KW-0812">Transmembrane</keyword>
<gene>
    <name evidence="2" type="ORF">KYK27_01235</name>
</gene>
<dbReference type="EMBL" id="JAHWXQ010000001">
    <property type="protein sequence ID" value="MBW3363647.1"/>
    <property type="molecule type" value="Genomic_DNA"/>
</dbReference>
<dbReference type="Proteomes" id="UP000774935">
    <property type="component" value="Unassembled WGS sequence"/>
</dbReference>
<dbReference type="RefSeq" id="WP_199108250.1">
    <property type="nucleotide sequence ID" value="NZ_JAHWXQ010000001.1"/>
</dbReference>
<sequence length="172" mass="19269">MNILHWKQKDWSGREFALRTTDQPLGNITFTGWSGYDAVYTSGTATISFTNKGWFDQEVTITYNGEEIGKATASLFGKTKVLFNSGETYLLKSKPFSYNREVQDESGETLISFKQPAFSFGKGDIIVSEELPDLTREVLVSTSLYLKSVAEHQAAILIIIFIPIFVRNVFGS</sequence>
<protein>
    <submittedName>
        <fullName evidence="2">Uncharacterized protein</fullName>
    </submittedName>
</protein>
<keyword evidence="3" id="KW-1185">Reference proteome</keyword>
<evidence type="ECO:0000313" key="3">
    <source>
        <dbReference type="Proteomes" id="UP000774935"/>
    </source>
</evidence>
<feature type="transmembrane region" description="Helical" evidence="1">
    <location>
        <begin position="154"/>
        <end position="170"/>
    </location>
</feature>